<dbReference type="InterPro" id="IPR003509">
    <property type="entry name" value="UPF0102_YraN-like"/>
</dbReference>
<evidence type="ECO:0000256" key="2">
    <source>
        <dbReference type="HAMAP-Rule" id="MF_00048"/>
    </source>
</evidence>
<accession>A0A923HXC0</accession>
<dbReference type="NCBIfam" id="NF009154">
    <property type="entry name" value="PRK12497.3-3"/>
    <property type="match status" value="1"/>
</dbReference>
<name>A0A923HXC0_9FIRM</name>
<dbReference type="EMBL" id="WJBD01000013">
    <property type="protein sequence ID" value="MBC3888882.1"/>
    <property type="molecule type" value="Genomic_DNA"/>
</dbReference>
<dbReference type="NCBIfam" id="TIGR00252">
    <property type="entry name" value="YraN family protein"/>
    <property type="match status" value="1"/>
</dbReference>
<evidence type="ECO:0000313" key="3">
    <source>
        <dbReference type="EMBL" id="MBC3888882.1"/>
    </source>
</evidence>
<dbReference type="GO" id="GO:0003676">
    <property type="term" value="F:nucleic acid binding"/>
    <property type="evidence" value="ECO:0007669"/>
    <property type="project" value="InterPro"/>
</dbReference>
<dbReference type="InterPro" id="IPR011335">
    <property type="entry name" value="Restrct_endonuc-II-like"/>
</dbReference>
<dbReference type="Pfam" id="PF02021">
    <property type="entry name" value="UPF0102"/>
    <property type="match status" value="1"/>
</dbReference>
<organism evidence="3 4">
    <name type="scientific">Acetobacterium paludosum</name>
    <dbReference type="NCBI Taxonomy" id="52693"/>
    <lineage>
        <taxon>Bacteria</taxon>
        <taxon>Bacillati</taxon>
        <taxon>Bacillota</taxon>
        <taxon>Clostridia</taxon>
        <taxon>Eubacteriales</taxon>
        <taxon>Eubacteriaceae</taxon>
        <taxon>Acetobacterium</taxon>
    </lineage>
</organism>
<dbReference type="PANTHER" id="PTHR34039:SF1">
    <property type="entry name" value="UPF0102 PROTEIN YRAN"/>
    <property type="match status" value="1"/>
</dbReference>
<reference evidence="3" key="2">
    <citation type="submission" date="2020-10" db="EMBL/GenBank/DDBJ databases">
        <title>Comparative genomics of the Acetobacterium genus.</title>
        <authorList>
            <person name="Marshall C."/>
            <person name="May H."/>
            <person name="Norman S."/>
        </authorList>
    </citation>
    <scope>NUCLEOTIDE SEQUENCE</scope>
    <source>
        <strain evidence="3">DER-2019</strain>
    </source>
</reference>
<protein>
    <recommendedName>
        <fullName evidence="2">UPF0102 protein GH810_11210</fullName>
    </recommendedName>
</protein>
<dbReference type="InterPro" id="IPR011856">
    <property type="entry name" value="tRNA_endonuc-like_dom_sf"/>
</dbReference>
<dbReference type="PANTHER" id="PTHR34039">
    <property type="entry name" value="UPF0102 PROTEIN YRAN"/>
    <property type="match status" value="1"/>
</dbReference>
<sequence length="122" mass="14536">MMKTHNVKKGNQGEELAAAFLENANHRIRERNYKKPSGEVDLITEDGDTIVFVEVKYRRNLQYGYPREAVNRSKQKRILKTALWYLKEKKIADYNIRFDVIEIYFEDDGQQIINHFENAFCF</sequence>
<dbReference type="OrthoDB" id="9802516at2"/>
<dbReference type="Proteomes" id="UP000616595">
    <property type="component" value="Unassembled WGS sequence"/>
</dbReference>
<proteinExistence type="inferred from homology"/>
<dbReference type="AlphaFoldDB" id="A0A923HXC0"/>
<dbReference type="HAMAP" id="MF_00048">
    <property type="entry name" value="UPF0102"/>
    <property type="match status" value="1"/>
</dbReference>
<reference evidence="3" key="1">
    <citation type="submission" date="2019-10" db="EMBL/GenBank/DDBJ databases">
        <authorList>
            <person name="Ross D.E."/>
            <person name="Gulliver D."/>
        </authorList>
    </citation>
    <scope>NUCLEOTIDE SEQUENCE</scope>
    <source>
        <strain evidence="3">DER-2019</strain>
    </source>
</reference>
<comment type="similarity">
    <text evidence="1 2">Belongs to the UPF0102 family.</text>
</comment>
<dbReference type="NCBIfam" id="NF009150">
    <property type="entry name" value="PRK12497.1-3"/>
    <property type="match status" value="1"/>
</dbReference>
<gene>
    <name evidence="3" type="ORF">GH810_11210</name>
</gene>
<evidence type="ECO:0000313" key="4">
    <source>
        <dbReference type="Proteomes" id="UP000616595"/>
    </source>
</evidence>
<keyword evidence="4" id="KW-1185">Reference proteome</keyword>
<comment type="caution">
    <text evidence="3">The sequence shown here is derived from an EMBL/GenBank/DDBJ whole genome shotgun (WGS) entry which is preliminary data.</text>
</comment>
<dbReference type="Gene3D" id="3.40.1350.10">
    <property type="match status" value="1"/>
</dbReference>
<dbReference type="SUPFAM" id="SSF52980">
    <property type="entry name" value="Restriction endonuclease-like"/>
    <property type="match status" value="1"/>
</dbReference>
<dbReference type="CDD" id="cd20736">
    <property type="entry name" value="PoNe_Nuclease"/>
    <property type="match status" value="1"/>
</dbReference>
<evidence type="ECO:0000256" key="1">
    <source>
        <dbReference type="ARBA" id="ARBA00006738"/>
    </source>
</evidence>